<dbReference type="SUPFAM" id="SSF46950">
    <property type="entry name" value="Double-stranded DNA-binding domain"/>
    <property type="match status" value="1"/>
</dbReference>
<evidence type="ECO:0000256" key="2">
    <source>
        <dbReference type="ARBA" id="ARBA00023125"/>
    </source>
</evidence>
<protein>
    <recommendedName>
        <fullName evidence="3">DNA-binding protein ENS19_01610</fullName>
    </recommendedName>
</protein>
<dbReference type="PANTHER" id="PTHR10840">
    <property type="entry name" value="PROGRAMMED CELL DEATH PROTEIN 5"/>
    <property type="match status" value="1"/>
</dbReference>
<dbReference type="NCBIfam" id="NF003268">
    <property type="entry name" value="PRK04239.1"/>
    <property type="match status" value="1"/>
</dbReference>
<reference evidence="5" key="1">
    <citation type="journal article" date="2020" name="mSystems">
        <title>Genome- and Community-Level Interaction Insights into Carbon Utilization and Element Cycling Functions of Hydrothermarchaeota in Hydrothermal Sediment.</title>
        <authorList>
            <person name="Zhou Z."/>
            <person name="Liu Y."/>
            <person name="Xu W."/>
            <person name="Pan J."/>
            <person name="Luo Z.H."/>
            <person name="Li M."/>
        </authorList>
    </citation>
    <scope>NUCLEOTIDE SEQUENCE [LARGE SCALE GENOMIC DNA]</scope>
    <source>
        <strain evidence="5">SpSt-468</strain>
    </source>
</reference>
<evidence type="ECO:0000256" key="3">
    <source>
        <dbReference type="HAMAP-Rule" id="MF_00026"/>
    </source>
</evidence>
<dbReference type="PANTHER" id="PTHR10840:SF0">
    <property type="entry name" value="PROGRAMMED CELL DEATH PROTEIN 5"/>
    <property type="match status" value="1"/>
</dbReference>
<evidence type="ECO:0000313" key="5">
    <source>
        <dbReference type="EMBL" id="HFK19959.1"/>
    </source>
</evidence>
<organism evidence="5">
    <name type="scientific">Candidatus Methanomethylicus mesodigestus</name>
    <dbReference type="NCBI Taxonomy" id="1867258"/>
    <lineage>
        <taxon>Archaea</taxon>
        <taxon>Thermoproteota</taxon>
        <taxon>Methanosuratincolia</taxon>
        <taxon>Candidatus Methanomethylicales</taxon>
        <taxon>Candidatus Methanomethylicaceae</taxon>
        <taxon>Candidatus Methanomethylicus</taxon>
    </lineage>
</organism>
<dbReference type="HAMAP" id="MF_00026">
    <property type="entry name" value="dsDNA_bind"/>
    <property type="match status" value="1"/>
</dbReference>
<dbReference type="GO" id="GO:0005829">
    <property type="term" value="C:cytosol"/>
    <property type="evidence" value="ECO:0007669"/>
    <property type="project" value="TreeGrafter"/>
</dbReference>
<comment type="caution">
    <text evidence="5">The sequence shown here is derived from an EMBL/GenBank/DDBJ whole genome shotgun (WGS) entry which is preliminary data.</text>
</comment>
<dbReference type="InterPro" id="IPR022889">
    <property type="entry name" value="DNA_bind_arc"/>
</dbReference>
<dbReference type="EMBL" id="DSTX01000002">
    <property type="protein sequence ID" value="HFK19959.1"/>
    <property type="molecule type" value="Genomic_DNA"/>
</dbReference>
<keyword evidence="4" id="KW-0175">Coiled coil</keyword>
<gene>
    <name evidence="5" type="ORF">ENS19_01610</name>
</gene>
<dbReference type="PIRSF" id="PIRSF015730">
    <property type="entry name" value="TFAR19"/>
    <property type="match status" value="1"/>
</dbReference>
<keyword evidence="2 3" id="KW-0238">DNA-binding</keyword>
<comment type="similarity">
    <text evidence="1 3">Belongs to the PDCD5 family.</text>
</comment>
<evidence type="ECO:0000256" key="4">
    <source>
        <dbReference type="SAM" id="Coils"/>
    </source>
</evidence>
<sequence length="111" mass="13124">MSVPPDDIEAIKQRKLSEMRRRVAEEEQVERAQQEAEAQKEAILRAILSNEARSRLHNLRIVRPEFAAQLEIQLIQLAQEKRLPIPLTDDQLKRILLQLQDRKRDIRITRI</sequence>
<dbReference type="AlphaFoldDB" id="A0A7C3J1W1"/>
<dbReference type="Gene3D" id="1.10.8.140">
    <property type="entry name" value="PDCD5-like"/>
    <property type="match status" value="1"/>
</dbReference>
<evidence type="ECO:0000256" key="1">
    <source>
        <dbReference type="ARBA" id="ARBA00010490"/>
    </source>
</evidence>
<dbReference type="Pfam" id="PF01984">
    <property type="entry name" value="dsDNA_bind"/>
    <property type="match status" value="1"/>
</dbReference>
<dbReference type="InterPro" id="IPR036883">
    <property type="entry name" value="PDCD5-like_sf"/>
</dbReference>
<feature type="coiled-coil region" evidence="4">
    <location>
        <begin position="15"/>
        <end position="46"/>
    </location>
</feature>
<proteinExistence type="inferred from homology"/>
<accession>A0A7C3J1W1</accession>
<dbReference type="GO" id="GO:0003677">
    <property type="term" value="F:DNA binding"/>
    <property type="evidence" value="ECO:0007669"/>
    <property type="project" value="UniProtKB-UniRule"/>
</dbReference>
<name>A0A7C3J1W1_9CREN</name>
<dbReference type="InterPro" id="IPR002836">
    <property type="entry name" value="PDCD5-like"/>
</dbReference>